<dbReference type="SUPFAM" id="SSF52266">
    <property type="entry name" value="SGNH hydrolase"/>
    <property type="match status" value="1"/>
</dbReference>
<evidence type="ECO:0000313" key="4">
    <source>
        <dbReference type="Proteomes" id="UP000634134"/>
    </source>
</evidence>
<dbReference type="RefSeq" id="WP_194123736.1">
    <property type="nucleotide sequence ID" value="NZ_JACYGY010000002.1"/>
</dbReference>
<name>A0ABR9WMQ2_9BACT</name>
<reference evidence="4" key="1">
    <citation type="submission" date="2023-07" db="EMBL/GenBank/DDBJ databases">
        <title>Dyadobacter sp. nov 'subterranea' isolated from contaminted grondwater.</title>
        <authorList>
            <person name="Szabo I."/>
            <person name="Al-Omari J."/>
            <person name="Szerdahelyi S.G."/>
            <person name="Rado J."/>
        </authorList>
    </citation>
    <scope>NUCLEOTIDE SEQUENCE [LARGE SCALE GENOMIC DNA]</scope>
    <source>
        <strain evidence="4">UP-52</strain>
    </source>
</reference>
<gene>
    <name evidence="3" type="ORF">IEE83_26450</name>
</gene>
<dbReference type="NCBIfam" id="TIGR04183">
    <property type="entry name" value="Por_Secre_tail"/>
    <property type="match status" value="1"/>
</dbReference>
<dbReference type="InterPro" id="IPR036514">
    <property type="entry name" value="SGNH_hydro_sf"/>
</dbReference>
<protein>
    <submittedName>
        <fullName evidence="3">T9SS type A sorting domain-containing protein</fullName>
    </submittedName>
</protein>
<accession>A0ABR9WMQ2</accession>
<dbReference type="Gene3D" id="3.40.50.1110">
    <property type="entry name" value="SGNH hydrolase"/>
    <property type="match status" value="1"/>
</dbReference>
<sequence length="676" mass="74705">MRIKNYKIHFFIVIEILLTQLATTLHAQLVISNPVNNQILQRDANGSANIAITAYAHFPYSRIEARLIPEQNNIHPGKEFSFSANQIKQGFLYTAIQAETGWYRLEIIGFGDKGIIDSASVGRVGIGEVFLVAGNSNAMGLPDLGAKNTSDQVISYNAVNKILNPENITVAPDEPMPRPVYAPISAKNNIFPSGETSWYWGELGDMISRKMNTPVLFLNAAWAAANSENYRDGAMGKDAFNIYVGKYWPNRQPYTNIVNTLRYFNSSLGLRAVLWSHGENDAQLNFTEENYFNNIKTLIENSRLDSGYPVPWIIAKNSVSYSLPNPPAAITNAQKRLSVLPNFNTYPGPDLDTVQIPRPSQGHFENISGGKQGLTLAATAWNRILTDSLFKTVAPLQPKFAIHTSLVPSKVFPGAKFTLPYYTTGTANNKTVQAELLDETGKFVKLAGTGSGNLVNLQIPDDIPDGRYGLRLSAVNPTLTGSISGYFLVSKTYTKIEFINTISARKAENSLIVSWHVAANPSLKKMILQKTADGDLYSDLASFDAQDNQIFSRIYSYSDDNVTNESVYYRIKGESINGEISYSTILAILKEGTPPNFVVFPNPVTKQQFYLRPDNSETDIQCSIFDIRGREHPIVISDSEVIGLLSLRPVHALPTGNYILKIVSKSGVSTQNVVFQ</sequence>
<comment type="caution">
    <text evidence="3">The sequence shown here is derived from an EMBL/GenBank/DDBJ whole genome shotgun (WGS) entry which is preliminary data.</text>
</comment>
<evidence type="ECO:0000256" key="1">
    <source>
        <dbReference type="ARBA" id="ARBA00022801"/>
    </source>
</evidence>
<dbReference type="InterPro" id="IPR005181">
    <property type="entry name" value="SASA"/>
</dbReference>
<dbReference type="Proteomes" id="UP000634134">
    <property type="component" value="Unassembled WGS sequence"/>
</dbReference>
<evidence type="ECO:0000313" key="3">
    <source>
        <dbReference type="EMBL" id="MBE9465439.1"/>
    </source>
</evidence>
<dbReference type="Pfam" id="PF03629">
    <property type="entry name" value="SASA"/>
    <property type="match status" value="1"/>
</dbReference>
<keyword evidence="4" id="KW-1185">Reference proteome</keyword>
<dbReference type="InterPro" id="IPR026444">
    <property type="entry name" value="Secre_tail"/>
</dbReference>
<proteinExistence type="predicted"/>
<feature type="domain" description="Sialate O-acetylesterase" evidence="2">
    <location>
        <begin position="209"/>
        <end position="352"/>
    </location>
</feature>
<dbReference type="EMBL" id="JACYGY010000002">
    <property type="protein sequence ID" value="MBE9465439.1"/>
    <property type="molecule type" value="Genomic_DNA"/>
</dbReference>
<organism evidence="3 4">
    <name type="scientific">Dyadobacter subterraneus</name>
    <dbReference type="NCBI Taxonomy" id="2773304"/>
    <lineage>
        <taxon>Bacteria</taxon>
        <taxon>Pseudomonadati</taxon>
        <taxon>Bacteroidota</taxon>
        <taxon>Cytophagia</taxon>
        <taxon>Cytophagales</taxon>
        <taxon>Spirosomataceae</taxon>
        <taxon>Dyadobacter</taxon>
    </lineage>
</organism>
<evidence type="ECO:0000259" key="2">
    <source>
        <dbReference type="Pfam" id="PF03629"/>
    </source>
</evidence>
<keyword evidence="1" id="KW-0378">Hydrolase</keyword>